<organism evidence="2 3">
    <name type="scientific">Leptospira kirschneri serovar Pomona</name>
    <dbReference type="NCBI Taxonomy" id="561005"/>
    <lineage>
        <taxon>Bacteria</taxon>
        <taxon>Pseudomonadati</taxon>
        <taxon>Spirochaetota</taxon>
        <taxon>Spirochaetia</taxon>
        <taxon>Leptospirales</taxon>
        <taxon>Leptospiraceae</taxon>
        <taxon>Leptospira</taxon>
    </lineage>
</organism>
<reference evidence="2 3" key="1">
    <citation type="submission" date="2017-02" db="EMBL/GenBank/DDBJ databases">
        <title>Comparative genomic analysis of Brazilian Leptospira kirschneri strains of different serogroups.</title>
        <authorList>
            <person name="Moreno L.Z."/>
            <person name="Miraglia F."/>
            <person name="Kremer F.S."/>
            <person name="Eslabao M.R."/>
            <person name="Lilenbaum W."/>
            <person name="Dellagostin O.A."/>
            <person name="Moreno A.M."/>
        </authorList>
    </citation>
    <scope>NUCLEOTIDE SEQUENCE [LARGE SCALE GENOMIC DNA]</scope>
    <source>
        <strain evidence="2 3">M110/06</strain>
    </source>
</reference>
<sequence length="67" mass="7762">MQLIFLDFLFDLFFSGTQYPALLAIILLIRSSKSSRFIVKCKFSFACIKKNIYGESNDSRTFLNQVI</sequence>
<evidence type="ECO:0000313" key="2">
    <source>
        <dbReference type="EMBL" id="OOV43079.1"/>
    </source>
</evidence>
<protein>
    <submittedName>
        <fullName evidence="2">Uncharacterized protein</fullName>
    </submittedName>
</protein>
<gene>
    <name evidence="2" type="ORF">B1J93_08895</name>
</gene>
<keyword evidence="1" id="KW-0472">Membrane</keyword>
<keyword evidence="1" id="KW-0812">Transmembrane</keyword>
<proteinExistence type="predicted"/>
<evidence type="ECO:0000256" key="1">
    <source>
        <dbReference type="SAM" id="Phobius"/>
    </source>
</evidence>
<keyword evidence="1" id="KW-1133">Transmembrane helix</keyword>
<evidence type="ECO:0000313" key="3">
    <source>
        <dbReference type="Proteomes" id="UP000191008"/>
    </source>
</evidence>
<dbReference type="AlphaFoldDB" id="A0A1T1DQE9"/>
<dbReference type="Proteomes" id="UP000191008">
    <property type="component" value="Unassembled WGS sequence"/>
</dbReference>
<comment type="caution">
    <text evidence="2">The sequence shown here is derived from an EMBL/GenBank/DDBJ whole genome shotgun (WGS) entry which is preliminary data.</text>
</comment>
<accession>A0A1T1DQE9</accession>
<dbReference type="EMBL" id="MVIT01000061">
    <property type="protein sequence ID" value="OOV43079.1"/>
    <property type="molecule type" value="Genomic_DNA"/>
</dbReference>
<name>A0A1T1DQE9_9LEPT</name>
<feature type="transmembrane region" description="Helical" evidence="1">
    <location>
        <begin position="12"/>
        <end position="29"/>
    </location>
</feature>